<feature type="binding site" evidence="9">
    <location>
        <position position="194"/>
    </location>
    <ligand>
        <name>1-deoxy-D-xylulose 5-phosphate</name>
        <dbReference type="ChEBI" id="CHEBI:57792"/>
    </ligand>
</feature>
<feature type="binding site" evidence="9">
    <location>
        <position position="171"/>
    </location>
    <ligand>
        <name>1-deoxy-D-xylulose 5-phosphate</name>
        <dbReference type="ChEBI" id="CHEBI:57792"/>
    </ligand>
</feature>
<dbReference type="SUPFAM" id="SSF55347">
    <property type="entry name" value="Glyceraldehyde-3-phosphate dehydrogenase-like, C-terminal domain"/>
    <property type="match status" value="1"/>
</dbReference>
<dbReference type="EMBL" id="CADCVU010000099">
    <property type="protein sequence ID" value="CAA9498882.1"/>
    <property type="molecule type" value="Genomic_DNA"/>
</dbReference>
<evidence type="ECO:0000256" key="7">
    <source>
        <dbReference type="ARBA" id="ARBA00023229"/>
    </source>
</evidence>
<dbReference type="Pfam" id="PF02670">
    <property type="entry name" value="DXP_reductoisom"/>
    <property type="match status" value="1"/>
</dbReference>
<feature type="binding site" evidence="9">
    <location>
        <position position="120"/>
    </location>
    <ligand>
        <name>1-deoxy-D-xylulose 5-phosphate</name>
        <dbReference type="ChEBI" id="CHEBI:57792"/>
    </ligand>
</feature>
<reference evidence="13" key="1">
    <citation type="submission" date="2020-02" db="EMBL/GenBank/DDBJ databases">
        <authorList>
            <person name="Meier V. D."/>
        </authorList>
    </citation>
    <scope>NUCLEOTIDE SEQUENCE</scope>
    <source>
        <strain evidence="13">AVDCRST_MAG45</strain>
    </source>
</reference>
<comment type="function">
    <text evidence="9">Catalyzes the NADPH-dependent rearrangement and reduction of 1-deoxy-D-xylulose-5-phosphate (DXP) to 2-C-methyl-D-erythritol 4-phosphate (MEP).</text>
</comment>
<dbReference type="InterPro" id="IPR036169">
    <property type="entry name" value="DXPR_C_sf"/>
</dbReference>
<keyword evidence="5 9" id="KW-0560">Oxidoreductase</keyword>
<dbReference type="GO" id="GO:0030145">
    <property type="term" value="F:manganese ion binding"/>
    <property type="evidence" value="ECO:0007669"/>
    <property type="project" value="TreeGrafter"/>
</dbReference>
<evidence type="ECO:0000259" key="11">
    <source>
        <dbReference type="Pfam" id="PF08436"/>
    </source>
</evidence>
<dbReference type="EC" id="1.1.1.267" evidence="9"/>
<keyword evidence="7 9" id="KW-0414">Isoprene biosynthesis</keyword>
<evidence type="ECO:0000256" key="5">
    <source>
        <dbReference type="ARBA" id="ARBA00023002"/>
    </source>
</evidence>
<feature type="binding site" evidence="9">
    <location>
        <position position="213"/>
    </location>
    <ligand>
        <name>1-deoxy-D-xylulose 5-phosphate</name>
        <dbReference type="ChEBI" id="CHEBI:57792"/>
    </ligand>
</feature>
<gene>
    <name evidence="9" type="primary">dxr</name>
    <name evidence="13" type="ORF">AVDCRST_MAG45-1165</name>
</gene>
<evidence type="ECO:0000256" key="9">
    <source>
        <dbReference type="HAMAP-Rule" id="MF_00183"/>
    </source>
</evidence>
<dbReference type="Pfam" id="PF13288">
    <property type="entry name" value="DXPR_C"/>
    <property type="match status" value="1"/>
</dbReference>
<evidence type="ECO:0000313" key="13">
    <source>
        <dbReference type="EMBL" id="CAA9498882.1"/>
    </source>
</evidence>
<sequence length="385" mass="39524">MKRVLLLGSTGSIGEQAIDVIGRSDALEVVGLAARSSFEALIAQAEALGVDRIALADERAAARASETWTGGRVLAGAEGLVRLIVETECDLVLNALVGSAGLGPSVATLGEGIDLALANKESLVVGGELVTALAEATGARIVPVDSEHSALHQLLHGEQPGNVDRLTLTASGGPFRGWSADELTGVGPEQALAHPTWDMGGKISIDSATLMNKGLEVIEAMHLFGVGLERIDVVVHAQSIVHALVTLADGAALAHLGHPDMRVPIAYALHEPERVDVPVRALDLAELGSLTFEPPDLEAFRCLGLARAAAASGGTAPCVLNAANEIAVDAFLGGRISFPGIAEVVEGALEVLPGEPVGRFEDLYDADADARHEAAALVAAQAVPA</sequence>
<dbReference type="GO" id="GO:0070402">
    <property type="term" value="F:NADPH binding"/>
    <property type="evidence" value="ECO:0007669"/>
    <property type="project" value="InterPro"/>
</dbReference>
<dbReference type="HAMAP" id="MF_00183">
    <property type="entry name" value="DXP_reductoisom"/>
    <property type="match status" value="1"/>
</dbReference>
<feature type="binding site" evidence="9">
    <location>
        <position position="216"/>
    </location>
    <ligand>
        <name>1-deoxy-D-xylulose 5-phosphate</name>
        <dbReference type="ChEBI" id="CHEBI:57792"/>
    </ligand>
</feature>
<dbReference type="FunFam" id="3.40.50.720:FF:000045">
    <property type="entry name" value="1-deoxy-D-xylulose 5-phosphate reductoisomerase"/>
    <property type="match status" value="1"/>
</dbReference>
<comment type="catalytic activity">
    <reaction evidence="8">
        <text>2-C-methyl-D-erythritol 4-phosphate + NADP(+) = 1-deoxy-D-xylulose 5-phosphate + NADPH + H(+)</text>
        <dbReference type="Rhea" id="RHEA:13717"/>
        <dbReference type="ChEBI" id="CHEBI:15378"/>
        <dbReference type="ChEBI" id="CHEBI:57783"/>
        <dbReference type="ChEBI" id="CHEBI:57792"/>
        <dbReference type="ChEBI" id="CHEBI:58262"/>
        <dbReference type="ChEBI" id="CHEBI:58349"/>
        <dbReference type="EC" id="1.1.1.267"/>
    </reaction>
    <physiologicalReaction direction="right-to-left" evidence="8">
        <dbReference type="Rhea" id="RHEA:13719"/>
    </physiologicalReaction>
</comment>
<dbReference type="GO" id="GO:0016853">
    <property type="term" value="F:isomerase activity"/>
    <property type="evidence" value="ECO:0007669"/>
    <property type="project" value="UniProtKB-KW"/>
</dbReference>
<dbReference type="InterPro" id="IPR003821">
    <property type="entry name" value="DXP_reductoisomerase"/>
</dbReference>
<evidence type="ECO:0000256" key="1">
    <source>
        <dbReference type="ARBA" id="ARBA00005094"/>
    </source>
</evidence>
<dbReference type="InterPro" id="IPR036291">
    <property type="entry name" value="NAD(P)-bd_dom_sf"/>
</dbReference>
<keyword evidence="13" id="KW-0413">Isomerase</keyword>
<feature type="binding site" evidence="9">
    <location>
        <position position="10"/>
    </location>
    <ligand>
        <name>NADPH</name>
        <dbReference type="ChEBI" id="CHEBI:57783"/>
    </ligand>
</feature>
<feature type="binding site" evidence="9">
    <location>
        <position position="11"/>
    </location>
    <ligand>
        <name>NADPH</name>
        <dbReference type="ChEBI" id="CHEBI:57783"/>
    </ligand>
</feature>
<keyword evidence="4 9" id="KW-0521">NADP</keyword>
<feature type="domain" description="1-deoxy-D-xylulose 5-phosphate reductoisomerase C-terminal" evidence="11">
    <location>
        <begin position="141"/>
        <end position="224"/>
    </location>
</feature>
<organism evidence="13">
    <name type="scientific">uncultured Solirubrobacterales bacterium</name>
    <dbReference type="NCBI Taxonomy" id="768556"/>
    <lineage>
        <taxon>Bacteria</taxon>
        <taxon>Bacillati</taxon>
        <taxon>Actinomycetota</taxon>
        <taxon>Thermoleophilia</taxon>
        <taxon>Solirubrobacterales</taxon>
        <taxon>environmental samples</taxon>
    </lineage>
</organism>
<dbReference type="Pfam" id="PF08436">
    <property type="entry name" value="DXP_redisom_C"/>
    <property type="match status" value="1"/>
</dbReference>
<evidence type="ECO:0000256" key="3">
    <source>
        <dbReference type="ARBA" id="ARBA00022723"/>
    </source>
</evidence>
<keyword evidence="3 9" id="KW-0479">Metal-binding</keyword>
<feature type="domain" description="1-deoxy-D-xylulose 5-phosphate reductoisomerase N-terminal" evidence="10">
    <location>
        <begin position="4"/>
        <end position="127"/>
    </location>
</feature>
<feature type="binding site" evidence="9">
    <location>
        <position position="216"/>
    </location>
    <ligand>
        <name>Mn(2+)</name>
        <dbReference type="ChEBI" id="CHEBI:29035"/>
    </ligand>
</feature>
<dbReference type="SUPFAM" id="SSF69055">
    <property type="entry name" value="1-deoxy-D-xylulose-5-phosphate reductoisomerase, C-terminal domain"/>
    <property type="match status" value="1"/>
</dbReference>
<feature type="binding site" evidence="9">
    <location>
        <position position="121"/>
    </location>
    <ligand>
        <name>NADPH</name>
        <dbReference type="ChEBI" id="CHEBI:57783"/>
    </ligand>
</feature>
<dbReference type="PIRSF" id="PIRSF006205">
    <property type="entry name" value="Dxp_reductismrs"/>
    <property type="match status" value="1"/>
</dbReference>
<proteinExistence type="inferred from homology"/>
<dbReference type="GO" id="GO:0030604">
    <property type="term" value="F:1-deoxy-D-xylulose-5-phosphate reductoisomerase activity"/>
    <property type="evidence" value="ECO:0007669"/>
    <property type="project" value="UniProtKB-UniRule"/>
</dbReference>
<dbReference type="UniPathway" id="UPA00056">
    <property type="reaction ID" value="UER00092"/>
</dbReference>
<dbReference type="PANTHER" id="PTHR30525:SF0">
    <property type="entry name" value="1-DEOXY-D-XYLULOSE 5-PHOSPHATE REDUCTOISOMERASE, CHLOROPLASTIC"/>
    <property type="match status" value="1"/>
</dbReference>
<evidence type="ECO:0000256" key="6">
    <source>
        <dbReference type="ARBA" id="ARBA00023211"/>
    </source>
</evidence>
<comment type="similarity">
    <text evidence="2 9">Belongs to the DXR family.</text>
</comment>
<feature type="binding site" evidence="9">
    <location>
        <position position="12"/>
    </location>
    <ligand>
        <name>NADPH</name>
        <dbReference type="ChEBI" id="CHEBI:57783"/>
    </ligand>
</feature>
<comment type="cofactor">
    <cofactor evidence="9">
        <name>Mg(2+)</name>
        <dbReference type="ChEBI" id="CHEBI:18420"/>
    </cofactor>
    <cofactor evidence="9">
        <name>Mn(2+)</name>
        <dbReference type="ChEBI" id="CHEBI:29035"/>
    </cofactor>
</comment>
<dbReference type="InterPro" id="IPR026877">
    <property type="entry name" value="DXPR_C"/>
</dbReference>
<protein>
    <recommendedName>
        <fullName evidence="9">1-deoxy-D-xylulose 5-phosphate reductoisomerase</fullName>
        <shortName evidence="9">DXP reductoisomerase</shortName>
        <ecNumber evidence="9">1.1.1.267</ecNumber>
    </recommendedName>
    <alternativeName>
        <fullName evidence="9">1-deoxyxylulose-5-phosphate reductoisomerase</fullName>
    </alternativeName>
    <alternativeName>
        <fullName evidence="9">2-C-methyl-D-erythritol 4-phosphate synthase</fullName>
    </alternativeName>
</protein>
<evidence type="ECO:0000259" key="12">
    <source>
        <dbReference type="Pfam" id="PF13288"/>
    </source>
</evidence>
<dbReference type="SUPFAM" id="SSF51735">
    <property type="entry name" value="NAD(P)-binding Rossmann-fold domains"/>
    <property type="match status" value="1"/>
</dbReference>
<name>A0A6J4SP96_9ACTN</name>
<dbReference type="NCBIfam" id="TIGR00243">
    <property type="entry name" value="Dxr"/>
    <property type="match status" value="1"/>
</dbReference>
<keyword evidence="9" id="KW-0460">Magnesium</keyword>
<comment type="caution">
    <text evidence="9">Lacks conserved residue(s) required for the propagation of feature annotation.</text>
</comment>
<comment type="pathway">
    <text evidence="1 9">Isoprenoid biosynthesis; isopentenyl diphosphate biosynthesis via DXP pathway; isopentenyl diphosphate from 1-deoxy-D-xylulose 5-phosphate: step 1/6.</text>
</comment>
<dbReference type="Gene3D" id="3.40.50.720">
    <property type="entry name" value="NAD(P)-binding Rossmann-like Domain"/>
    <property type="match status" value="1"/>
</dbReference>
<keyword evidence="6 9" id="KW-0464">Manganese</keyword>
<dbReference type="InterPro" id="IPR013644">
    <property type="entry name" value="DXP_reductoisomerase_C"/>
</dbReference>
<dbReference type="AlphaFoldDB" id="A0A6J4SP96"/>
<feature type="binding site" evidence="9">
    <location>
        <position position="200"/>
    </location>
    <ligand>
        <name>NADPH</name>
        <dbReference type="ChEBI" id="CHEBI:57783"/>
    </ligand>
</feature>
<feature type="binding site" evidence="9">
    <location>
        <position position="145"/>
    </location>
    <ligand>
        <name>Mn(2+)</name>
        <dbReference type="ChEBI" id="CHEBI:29035"/>
    </ligand>
</feature>
<feature type="binding site" evidence="9">
    <location>
        <position position="147"/>
    </location>
    <ligand>
        <name>1-deoxy-D-xylulose 5-phosphate</name>
        <dbReference type="ChEBI" id="CHEBI:57792"/>
    </ligand>
</feature>
<feature type="binding site" evidence="9">
    <location>
        <position position="207"/>
    </location>
    <ligand>
        <name>1-deoxy-D-xylulose 5-phosphate</name>
        <dbReference type="ChEBI" id="CHEBI:57792"/>
    </ligand>
</feature>
<dbReference type="Gene3D" id="1.10.1740.10">
    <property type="match status" value="1"/>
</dbReference>
<feature type="domain" description="DXP reductoisomerase C-terminal" evidence="12">
    <location>
        <begin position="256"/>
        <end position="372"/>
    </location>
</feature>
<feature type="binding site" evidence="9">
    <location>
        <position position="146"/>
    </location>
    <ligand>
        <name>1-deoxy-D-xylulose 5-phosphate</name>
        <dbReference type="ChEBI" id="CHEBI:57792"/>
    </ligand>
</feature>
<feature type="binding site" evidence="9">
    <location>
        <position position="119"/>
    </location>
    <ligand>
        <name>NADPH</name>
        <dbReference type="ChEBI" id="CHEBI:57783"/>
    </ligand>
</feature>
<dbReference type="PANTHER" id="PTHR30525">
    <property type="entry name" value="1-DEOXY-D-XYLULOSE 5-PHOSPHATE REDUCTOISOMERASE"/>
    <property type="match status" value="1"/>
</dbReference>
<evidence type="ECO:0000256" key="2">
    <source>
        <dbReference type="ARBA" id="ARBA00006825"/>
    </source>
</evidence>
<feature type="binding site" evidence="9">
    <location>
        <position position="147"/>
    </location>
    <ligand>
        <name>Mn(2+)</name>
        <dbReference type="ChEBI" id="CHEBI:29035"/>
    </ligand>
</feature>
<accession>A0A6J4SP96</accession>
<evidence type="ECO:0000256" key="4">
    <source>
        <dbReference type="ARBA" id="ARBA00022857"/>
    </source>
</evidence>
<feature type="binding site" evidence="9">
    <location>
        <position position="13"/>
    </location>
    <ligand>
        <name>NADPH</name>
        <dbReference type="ChEBI" id="CHEBI:57783"/>
    </ligand>
</feature>
<feature type="binding site" evidence="9">
    <location>
        <position position="212"/>
    </location>
    <ligand>
        <name>1-deoxy-D-xylulose 5-phosphate</name>
        <dbReference type="ChEBI" id="CHEBI:57792"/>
    </ligand>
</feature>
<dbReference type="InterPro" id="IPR013512">
    <property type="entry name" value="DXP_reductoisomerase_N"/>
</dbReference>
<evidence type="ECO:0000256" key="8">
    <source>
        <dbReference type="ARBA" id="ARBA00048543"/>
    </source>
</evidence>
<evidence type="ECO:0000259" key="10">
    <source>
        <dbReference type="Pfam" id="PF02670"/>
    </source>
</evidence>
<dbReference type="GO" id="GO:0051484">
    <property type="term" value="P:isopentenyl diphosphate biosynthetic process, methylerythritol 4-phosphate pathway involved in terpenoid biosynthetic process"/>
    <property type="evidence" value="ECO:0007669"/>
    <property type="project" value="TreeGrafter"/>
</dbReference>